<dbReference type="GO" id="GO:0090529">
    <property type="term" value="P:cell septum assembly"/>
    <property type="evidence" value="ECO:0007669"/>
    <property type="project" value="InterPro"/>
</dbReference>
<evidence type="ECO:0000256" key="3">
    <source>
        <dbReference type="ARBA" id="ARBA00022519"/>
    </source>
</evidence>
<dbReference type="GO" id="GO:0005886">
    <property type="term" value="C:plasma membrane"/>
    <property type="evidence" value="ECO:0007669"/>
    <property type="project" value="UniProtKB-SubCell"/>
</dbReference>
<evidence type="ECO:0000256" key="6">
    <source>
        <dbReference type="ARBA" id="ARBA00022989"/>
    </source>
</evidence>
<dbReference type="PROSITE" id="PS51779">
    <property type="entry name" value="POTRA"/>
    <property type="match status" value="1"/>
</dbReference>
<dbReference type="PANTHER" id="PTHR35851">
    <property type="entry name" value="CELL DIVISION PROTEIN FTSQ"/>
    <property type="match status" value="1"/>
</dbReference>
<dbReference type="InterPro" id="IPR005548">
    <property type="entry name" value="Cell_div_FtsQ/DivIB_C"/>
</dbReference>
<dbReference type="InterPro" id="IPR013685">
    <property type="entry name" value="POTRA_FtsQ_type"/>
</dbReference>
<feature type="transmembrane region" description="Helical" evidence="9">
    <location>
        <begin position="34"/>
        <end position="56"/>
    </location>
</feature>
<keyword evidence="4 9" id="KW-0132">Cell division</keyword>
<gene>
    <name evidence="9" type="primary">ftsQ</name>
    <name evidence="12" type="ORF">H2508_07515</name>
</gene>
<keyword evidence="8 9" id="KW-0131">Cell cycle</keyword>
<evidence type="ECO:0000256" key="4">
    <source>
        <dbReference type="ARBA" id="ARBA00022618"/>
    </source>
</evidence>
<feature type="region of interest" description="Disordered" evidence="10">
    <location>
        <begin position="1"/>
        <end position="24"/>
    </location>
</feature>
<comment type="subcellular location">
    <subcellularLocation>
        <location evidence="9">Cell inner membrane</location>
        <topology evidence="9">Single-pass type II membrane protein</topology>
    </subcellularLocation>
    <subcellularLocation>
        <location evidence="1">Membrane</location>
    </subcellularLocation>
    <text evidence="9">Localizes to the division septum.</text>
</comment>
<keyword evidence="3 9" id="KW-0997">Cell inner membrane</keyword>
<accession>A0A7W2YJC4</accession>
<keyword evidence="7 9" id="KW-0472">Membrane</keyword>
<evidence type="ECO:0000256" key="2">
    <source>
        <dbReference type="ARBA" id="ARBA00022475"/>
    </source>
</evidence>
<dbReference type="Pfam" id="PF08478">
    <property type="entry name" value="POTRA_1"/>
    <property type="match status" value="1"/>
</dbReference>
<dbReference type="GO" id="GO:0032153">
    <property type="term" value="C:cell division site"/>
    <property type="evidence" value="ECO:0007669"/>
    <property type="project" value="UniProtKB-UniRule"/>
</dbReference>
<keyword evidence="6 9" id="KW-1133">Transmembrane helix</keyword>
<dbReference type="Pfam" id="PF03799">
    <property type="entry name" value="FtsQ_DivIB_C"/>
    <property type="match status" value="1"/>
</dbReference>
<dbReference type="PANTHER" id="PTHR35851:SF1">
    <property type="entry name" value="CELL DIVISION PROTEIN FTSQ"/>
    <property type="match status" value="1"/>
</dbReference>
<dbReference type="EMBL" id="JACFXU010000014">
    <property type="protein sequence ID" value="MBA6412957.1"/>
    <property type="molecule type" value="Genomic_DNA"/>
</dbReference>
<evidence type="ECO:0000259" key="11">
    <source>
        <dbReference type="PROSITE" id="PS51779"/>
    </source>
</evidence>
<comment type="similarity">
    <text evidence="9">Belongs to the FtsQ/DivIB family. FtsQ subfamily.</text>
</comment>
<evidence type="ECO:0000313" key="13">
    <source>
        <dbReference type="Proteomes" id="UP000539350"/>
    </source>
</evidence>
<comment type="function">
    <text evidence="9">Essential cell division protein. May link together the upstream cell division proteins, which are predominantly cytoplasmic, with the downstream cell division proteins, which are predominantly periplasmic. May control correct divisome assembly.</text>
</comment>
<dbReference type="Gene3D" id="3.40.50.11690">
    <property type="entry name" value="Cell division protein FtsQ/DivIB"/>
    <property type="match status" value="1"/>
</dbReference>
<dbReference type="GO" id="GO:0043093">
    <property type="term" value="P:FtsZ-dependent cytokinesis"/>
    <property type="evidence" value="ECO:0007669"/>
    <property type="project" value="UniProtKB-UniRule"/>
</dbReference>
<dbReference type="Proteomes" id="UP000539350">
    <property type="component" value="Unassembled WGS sequence"/>
</dbReference>
<dbReference type="InterPro" id="IPR034746">
    <property type="entry name" value="POTRA"/>
</dbReference>
<dbReference type="HAMAP" id="MF_00911">
    <property type="entry name" value="FtsQ_subfam"/>
    <property type="match status" value="1"/>
</dbReference>
<dbReference type="InterPro" id="IPR045335">
    <property type="entry name" value="FtsQ_C_sf"/>
</dbReference>
<evidence type="ECO:0000313" key="12">
    <source>
        <dbReference type="EMBL" id="MBA6412957.1"/>
    </source>
</evidence>
<evidence type="ECO:0000256" key="7">
    <source>
        <dbReference type="ARBA" id="ARBA00023136"/>
    </source>
</evidence>
<keyword evidence="5 9" id="KW-0812">Transmembrane</keyword>
<organism evidence="12 13">
    <name type="scientific">Sediminihaliea albiluteola</name>
    <dbReference type="NCBI Taxonomy" id="2758564"/>
    <lineage>
        <taxon>Bacteria</taxon>
        <taxon>Pseudomonadati</taxon>
        <taxon>Pseudomonadota</taxon>
        <taxon>Gammaproteobacteria</taxon>
        <taxon>Cellvibrionales</taxon>
        <taxon>Halieaceae</taxon>
        <taxon>Sediminihaliea</taxon>
    </lineage>
</organism>
<sequence length="268" mass="29959">MSRKVQRSNKGNHRGATRQQQAAQRESRQWSFSWLNRLLILVGSGVVVAAGLQAYITLQAIPVEQVTVTGKLRHTQTAAVQDMVQPALIGGFLGADLEKIRAQLEELPWIYEASVRRRWPNSLEIHVIEQLPIARWGEGGFLNHEGQVFHSDNAELWSDLPSLQGPAGSERQLMANYQRLEELLDEVALGVKHLEMDARGQIQAVLTGDLTLVLGGKQFLERVQRFMSVYRSELASRAVEVQRVDMRYESGLAVKFNEPAQVAGLAAE</sequence>
<feature type="domain" description="POTRA" evidence="11">
    <location>
        <begin position="61"/>
        <end position="130"/>
    </location>
</feature>
<feature type="compositionally biased region" description="Basic residues" evidence="10">
    <location>
        <begin position="1"/>
        <end position="16"/>
    </location>
</feature>
<evidence type="ECO:0000256" key="1">
    <source>
        <dbReference type="ARBA" id="ARBA00004370"/>
    </source>
</evidence>
<evidence type="ECO:0000256" key="10">
    <source>
        <dbReference type="SAM" id="MobiDB-lite"/>
    </source>
</evidence>
<keyword evidence="2 9" id="KW-1003">Cell membrane</keyword>
<proteinExistence type="inferred from homology"/>
<evidence type="ECO:0000256" key="8">
    <source>
        <dbReference type="ARBA" id="ARBA00023306"/>
    </source>
</evidence>
<dbReference type="Gene3D" id="3.10.20.310">
    <property type="entry name" value="membrane protein fhac"/>
    <property type="match status" value="1"/>
</dbReference>
<evidence type="ECO:0000256" key="5">
    <source>
        <dbReference type="ARBA" id="ARBA00022692"/>
    </source>
</evidence>
<dbReference type="InterPro" id="IPR026579">
    <property type="entry name" value="FtsQ"/>
</dbReference>
<comment type="caution">
    <text evidence="12">The sequence shown here is derived from an EMBL/GenBank/DDBJ whole genome shotgun (WGS) entry which is preliminary data.</text>
</comment>
<name>A0A7W2YJC4_9GAMM</name>
<keyword evidence="13" id="KW-1185">Reference proteome</keyword>
<dbReference type="RefSeq" id="WP_182171349.1">
    <property type="nucleotide sequence ID" value="NZ_JACFXU010000014.1"/>
</dbReference>
<evidence type="ECO:0000256" key="9">
    <source>
        <dbReference type="HAMAP-Rule" id="MF_00911"/>
    </source>
</evidence>
<dbReference type="AlphaFoldDB" id="A0A7W2YJC4"/>
<comment type="subunit">
    <text evidence="9">Part of a complex composed of FtsB, FtsL and FtsQ.</text>
</comment>
<protein>
    <recommendedName>
        <fullName evidence="9">Cell division protein FtsQ</fullName>
    </recommendedName>
</protein>
<reference evidence="12 13" key="1">
    <citation type="submission" date="2020-07" db="EMBL/GenBank/DDBJ databases">
        <title>Halieaceae bacterium, F7430, whole genome shotgun sequencing project.</title>
        <authorList>
            <person name="Jiang S."/>
            <person name="Liu Z.W."/>
            <person name="Du Z.J."/>
        </authorList>
    </citation>
    <scope>NUCLEOTIDE SEQUENCE [LARGE SCALE GENOMIC DNA]</scope>
    <source>
        <strain evidence="12 13">F7430</strain>
    </source>
</reference>